<reference evidence="2 3" key="1">
    <citation type="journal article" date="2016" name="Genome Biol. Evol.">
        <title>Divergent and convergent evolution of fungal pathogenicity.</title>
        <authorList>
            <person name="Shang Y."/>
            <person name="Xiao G."/>
            <person name="Zheng P."/>
            <person name="Cen K."/>
            <person name="Zhan S."/>
            <person name="Wang C."/>
        </authorList>
    </citation>
    <scope>NUCLEOTIDE SEQUENCE [LARGE SCALE GENOMIC DNA]</scope>
    <source>
        <strain evidence="2 3">RCEF 4871</strain>
    </source>
</reference>
<dbReference type="OrthoDB" id="40334at2759"/>
<dbReference type="EMBL" id="AZHC01000009">
    <property type="protein sequence ID" value="OAA44895.1"/>
    <property type="molecule type" value="Genomic_DNA"/>
</dbReference>
<dbReference type="OMA" id="RDLYAKW"/>
<organism evidence="2 3">
    <name type="scientific">Metarhizium rileyi (strain RCEF 4871)</name>
    <name type="common">Nomuraea rileyi</name>
    <dbReference type="NCBI Taxonomy" id="1649241"/>
    <lineage>
        <taxon>Eukaryota</taxon>
        <taxon>Fungi</taxon>
        <taxon>Dikarya</taxon>
        <taxon>Ascomycota</taxon>
        <taxon>Pezizomycotina</taxon>
        <taxon>Sordariomycetes</taxon>
        <taxon>Hypocreomycetidae</taxon>
        <taxon>Hypocreales</taxon>
        <taxon>Clavicipitaceae</taxon>
        <taxon>Metarhizium</taxon>
    </lineage>
</organism>
<dbReference type="InterPro" id="IPR036249">
    <property type="entry name" value="Thioredoxin-like_sf"/>
</dbReference>
<dbReference type="PANTHER" id="PTHR42336">
    <property type="entry name" value="THIOREDOXIN DOMAIN-CONTAINING PROTEIN-RELATED"/>
    <property type="match status" value="1"/>
</dbReference>
<name>A0A167F7K9_METRR</name>
<feature type="region of interest" description="Disordered" evidence="1">
    <location>
        <begin position="1"/>
        <end position="42"/>
    </location>
</feature>
<evidence type="ECO:0000256" key="1">
    <source>
        <dbReference type="SAM" id="MobiDB-lite"/>
    </source>
</evidence>
<feature type="compositionally biased region" description="Polar residues" evidence="1">
    <location>
        <begin position="1"/>
        <end position="18"/>
    </location>
</feature>
<dbReference type="PANTHER" id="PTHR42336:SF2">
    <property type="entry name" value="THIOREDOXIN DOMAIN-CONTAINING PROTEIN"/>
    <property type="match status" value="1"/>
</dbReference>
<proteinExistence type="predicted"/>
<accession>A0A167F7K9</accession>
<keyword evidence="3" id="KW-1185">Reference proteome</keyword>
<dbReference type="SUPFAM" id="SSF52833">
    <property type="entry name" value="Thioredoxin-like"/>
    <property type="match status" value="1"/>
</dbReference>
<dbReference type="InterPro" id="IPR032801">
    <property type="entry name" value="PXL2A/B/C"/>
</dbReference>
<protein>
    <submittedName>
        <fullName evidence="2">Thioredoxin-like fold protein</fullName>
    </submittedName>
</protein>
<dbReference type="Gene3D" id="3.40.30.10">
    <property type="entry name" value="Glutaredoxin"/>
    <property type="match status" value="1"/>
</dbReference>
<sequence>MPDSASQKGSQPAVTTKSDFWAEVESLKSPKPKTVSPEPKPEVAEKTYKALTTVSEKHRDVHCVAVSHSSPEATEHWISQVGGAWQTDMIVDNGRDLYARWGLGLSNTWHAFNPKTLYSVYRLGVDEGIWNRPTESGSRWQKSAAFAVDEAGTVRWRHISNTADDLPNFDTALEALGIVSVDEGKA</sequence>
<dbReference type="AlphaFoldDB" id="A0A167F7K9"/>
<dbReference type="Pfam" id="PF13911">
    <property type="entry name" value="AhpC-TSA_2"/>
    <property type="match status" value="1"/>
</dbReference>
<gene>
    <name evidence="2" type="ORF">NOR_03649</name>
</gene>
<evidence type="ECO:0000313" key="2">
    <source>
        <dbReference type="EMBL" id="OAA44895.1"/>
    </source>
</evidence>
<dbReference type="Proteomes" id="UP000243498">
    <property type="component" value="Unassembled WGS sequence"/>
</dbReference>
<comment type="caution">
    <text evidence="2">The sequence shown here is derived from an EMBL/GenBank/DDBJ whole genome shotgun (WGS) entry which is preliminary data.</text>
</comment>
<evidence type="ECO:0000313" key="3">
    <source>
        <dbReference type="Proteomes" id="UP000243498"/>
    </source>
</evidence>